<dbReference type="EMBL" id="FTOP01000003">
    <property type="protein sequence ID" value="SIS69085.1"/>
    <property type="molecule type" value="Genomic_DNA"/>
</dbReference>
<name>A0A1N7L5E4_9BACT</name>
<keyword evidence="1" id="KW-0472">Membrane</keyword>
<organism evidence="2 3">
    <name type="scientific">Belliella pelovolcani</name>
    <dbReference type="NCBI Taxonomy" id="529505"/>
    <lineage>
        <taxon>Bacteria</taxon>
        <taxon>Pseudomonadati</taxon>
        <taxon>Bacteroidota</taxon>
        <taxon>Cytophagia</taxon>
        <taxon>Cytophagales</taxon>
        <taxon>Cyclobacteriaceae</taxon>
        <taxon>Belliella</taxon>
    </lineage>
</organism>
<accession>A0A1N7L5E4</accession>
<dbReference type="AlphaFoldDB" id="A0A1N7L5E4"/>
<reference evidence="3" key="1">
    <citation type="submission" date="2017-01" db="EMBL/GenBank/DDBJ databases">
        <authorList>
            <person name="Varghese N."/>
            <person name="Submissions S."/>
        </authorList>
    </citation>
    <scope>NUCLEOTIDE SEQUENCE [LARGE SCALE GENOMIC DNA]</scope>
    <source>
        <strain evidence="3">DSM 46698</strain>
    </source>
</reference>
<keyword evidence="1" id="KW-1133">Transmembrane helix</keyword>
<gene>
    <name evidence="2" type="ORF">SAMN05421761_10359</name>
</gene>
<feature type="transmembrane region" description="Helical" evidence="1">
    <location>
        <begin position="36"/>
        <end position="58"/>
    </location>
</feature>
<sequence length="72" mass="8424">MRVVLIVLIAWLIILSFIFRNETVDIQLYDTYYIIGVHYIMLILAVLVLCIGLILRLMELKKQNDSSKKIVD</sequence>
<dbReference type="Proteomes" id="UP000186026">
    <property type="component" value="Unassembled WGS sequence"/>
</dbReference>
<evidence type="ECO:0000313" key="3">
    <source>
        <dbReference type="Proteomes" id="UP000186026"/>
    </source>
</evidence>
<keyword evidence="1" id="KW-0812">Transmembrane</keyword>
<evidence type="ECO:0000313" key="2">
    <source>
        <dbReference type="EMBL" id="SIS69085.1"/>
    </source>
</evidence>
<keyword evidence="3" id="KW-1185">Reference proteome</keyword>
<protein>
    <submittedName>
        <fullName evidence="2">Uncharacterized protein</fullName>
    </submittedName>
</protein>
<evidence type="ECO:0000256" key="1">
    <source>
        <dbReference type="SAM" id="Phobius"/>
    </source>
</evidence>
<dbReference type="STRING" id="529505.SAMN05421761_10359"/>
<proteinExistence type="predicted"/>